<keyword evidence="2 6" id="KW-0853">WD repeat</keyword>
<feature type="repeat" description="WD" evidence="6">
    <location>
        <begin position="145"/>
        <end position="180"/>
    </location>
</feature>
<keyword evidence="3" id="KW-0677">Repeat</keyword>
<keyword evidence="4" id="KW-0805">Transcription regulation</keyword>
<feature type="repeat" description="WD" evidence="6">
    <location>
        <begin position="229"/>
        <end position="262"/>
    </location>
</feature>
<comment type="similarity">
    <text evidence="1">Belongs to the WD repeat ESC family.</text>
</comment>
<keyword evidence="5" id="KW-0804">Transcription</keyword>
<dbReference type="InterPro" id="IPR036322">
    <property type="entry name" value="WD40_repeat_dom_sf"/>
</dbReference>
<dbReference type="PROSITE" id="PS50082">
    <property type="entry name" value="WD_REPEATS_2"/>
    <property type="match status" value="2"/>
</dbReference>
<dbReference type="Gene3D" id="2.130.10.10">
    <property type="entry name" value="YVTN repeat-like/Quinoprotein amine dehydrogenase"/>
    <property type="match status" value="1"/>
</dbReference>
<dbReference type="STRING" id="1328759.A0A5C2RXN3"/>
<feature type="region of interest" description="Disordered" evidence="7">
    <location>
        <begin position="432"/>
        <end position="487"/>
    </location>
</feature>
<evidence type="ECO:0000256" key="5">
    <source>
        <dbReference type="ARBA" id="ARBA00023163"/>
    </source>
</evidence>
<dbReference type="Proteomes" id="UP000313359">
    <property type="component" value="Unassembled WGS sequence"/>
</dbReference>
<keyword evidence="9" id="KW-1185">Reference proteome</keyword>
<gene>
    <name evidence="8" type="ORF">L227DRAFT_532660</name>
</gene>
<evidence type="ECO:0000313" key="9">
    <source>
        <dbReference type="Proteomes" id="UP000313359"/>
    </source>
</evidence>
<proteinExistence type="inferred from homology"/>
<evidence type="ECO:0000256" key="4">
    <source>
        <dbReference type="ARBA" id="ARBA00023015"/>
    </source>
</evidence>
<evidence type="ECO:0000256" key="7">
    <source>
        <dbReference type="SAM" id="MobiDB-lite"/>
    </source>
</evidence>
<dbReference type="AlphaFoldDB" id="A0A5C2RXN3"/>
<dbReference type="InterPro" id="IPR001680">
    <property type="entry name" value="WD40_rpt"/>
</dbReference>
<dbReference type="EMBL" id="ML122292">
    <property type="protein sequence ID" value="RPD55823.1"/>
    <property type="molecule type" value="Genomic_DNA"/>
</dbReference>
<dbReference type="PROSITE" id="PS50294">
    <property type="entry name" value="WD_REPEATS_REGION"/>
    <property type="match status" value="1"/>
</dbReference>
<dbReference type="InterPro" id="IPR051243">
    <property type="entry name" value="PcG_WD-repeat"/>
</dbReference>
<dbReference type="OrthoDB" id="7318948at2759"/>
<accession>A0A5C2RXN3</accession>
<organism evidence="8 9">
    <name type="scientific">Lentinus tigrinus ALCF2SS1-6</name>
    <dbReference type="NCBI Taxonomy" id="1328759"/>
    <lineage>
        <taxon>Eukaryota</taxon>
        <taxon>Fungi</taxon>
        <taxon>Dikarya</taxon>
        <taxon>Basidiomycota</taxon>
        <taxon>Agaricomycotina</taxon>
        <taxon>Agaricomycetes</taxon>
        <taxon>Polyporales</taxon>
        <taxon>Polyporaceae</taxon>
        <taxon>Lentinus</taxon>
    </lineage>
</organism>
<sequence>MNTGGQREPWFRRPASEPFILSRMAFSSGTTFHSMACFPWTVESWNSLWVYGYPSTNPELRAKWDTMIQQWIGTIAVGGHGSFYILPKLGTAKPLHVLLPDCDLDVQNIAWAIKSNDPAKPLLVLTVASVIVIFDVTSGSIVGRLRGHGGPITSLAVHPSQPHLFCTTSRDFTARIYDLSLQPVQSPNNPCWLPNTTPSLAGPAHGLHMNESEGEGIGQCVAVMVGGRSGGHQGPVLCCAFHPSQPLIATGGMDRAVKIWRIPPSVFDPPKNPQMAREDKPLFSTDLLHKARVWAVNWLADDILASCSAPALMRRTPDEPEDTYWEDGTVVVWQWLGFNRFFPPDKIPQKVMRGTASDWRNSESFKTLAAYHLPTIVRNVHIHRSLTHDPMLLIPIGKTIRIFNISLFKPRAPPRFPLDDLSLMLTTQMTLGDDNLHGPAPGSPAHESTTTKDVDVGGDGASTHAGDGDGERQPNARNSPAKYPPPAPLDALFESVEGWEVTTELQRREGPAELPDITMCAMGFEGLRIVGIGQNGTLFVWKLREQFLS</sequence>
<evidence type="ECO:0000256" key="2">
    <source>
        <dbReference type="ARBA" id="ARBA00022574"/>
    </source>
</evidence>
<protein>
    <submittedName>
        <fullName evidence="8">WD40 repeat-like protein</fullName>
    </submittedName>
</protein>
<dbReference type="SUPFAM" id="SSF50978">
    <property type="entry name" value="WD40 repeat-like"/>
    <property type="match status" value="1"/>
</dbReference>
<dbReference type="InterPro" id="IPR015943">
    <property type="entry name" value="WD40/YVTN_repeat-like_dom_sf"/>
</dbReference>
<reference evidence="8" key="1">
    <citation type="journal article" date="2018" name="Genome Biol. Evol.">
        <title>Genomics and development of Lentinus tigrinus, a white-rot wood-decaying mushroom with dimorphic fruiting bodies.</title>
        <authorList>
            <person name="Wu B."/>
            <person name="Xu Z."/>
            <person name="Knudson A."/>
            <person name="Carlson A."/>
            <person name="Chen N."/>
            <person name="Kovaka S."/>
            <person name="LaButti K."/>
            <person name="Lipzen A."/>
            <person name="Pennachio C."/>
            <person name="Riley R."/>
            <person name="Schakwitz W."/>
            <person name="Umezawa K."/>
            <person name="Ohm R.A."/>
            <person name="Grigoriev I.V."/>
            <person name="Nagy L.G."/>
            <person name="Gibbons J."/>
            <person name="Hibbett D."/>
        </authorList>
    </citation>
    <scope>NUCLEOTIDE SEQUENCE [LARGE SCALE GENOMIC DNA]</scope>
    <source>
        <strain evidence="8">ALCF2SS1-6</strain>
    </source>
</reference>
<evidence type="ECO:0000256" key="3">
    <source>
        <dbReference type="ARBA" id="ARBA00022737"/>
    </source>
</evidence>
<evidence type="ECO:0000256" key="6">
    <source>
        <dbReference type="PROSITE-ProRule" id="PRU00221"/>
    </source>
</evidence>
<dbReference type="PANTHER" id="PTHR10253">
    <property type="entry name" value="POLYCOMB PROTEIN"/>
    <property type="match status" value="1"/>
</dbReference>
<dbReference type="Pfam" id="PF00400">
    <property type="entry name" value="WD40"/>
    <property type="match status" value="2"/>
</dbReference>
<dbReference type="SMART" id="SM00320">
    <property type="entry name" value="WD40"/>
    <property type="match status" value="2"/>
</dbReference>
<evidence type="ECO:0000256" key="1">
    <source>
        <dbReference type="ARBA" id="ARBA00008075"/>
    </source>
</evidence>
<evidence type="ECO:0000313" key="8">
    <source>
        <dbReference type="EMBL" id="RPD55823.1"/>
    </source>
</evidence>
<name>A0A5C2RXN3_9APHY</name>